<keyword evidence="2" id="KW-1185">Reference proteome</keyword>
<dbReference type="GO" id="GO:0030017">
    <property type="term" value="C:sarcomere"/>
    <property type="evidence" value="ECO:0007669"/>
    <property type="project" value="TreeGrafter"/>
</dbReference>
<dbReference type="Proteomes" id="UP000035642">
    <property type="component" value="Unassembled WGS sequence"/>
</dbReference>
<dbReference type="SMART" id="SM01283">
    <property type="entry name" value="Costars"/>
    <property type="match status" value="1"/>
</dbReference>
<dbReference type="GO" id="GO:0045944">
    <property type="term" value="P:positive regulation of transcription by RNA polymerase II"/>
    <property type="evidence" value="ECO:0007669"/>
    <property type="project" value="TreeGrafter"/>
</dbReference>
<dbReference type="PANTHER" id="PTHR22739">
    <property type="entry name" value="STRIATED MUSCLE ACTIVATOR OF RHO-DEPENDENT SIGNALING-RELATED"/>
    <property type="match status" value="1"/>
</dbReference>
<evidence type="ECO:0000259" key="1">
    <source>
        <dbReference type="SMART" id="SM01283"/>
    </source>
</evidence>
<reference evidence="3" key="2">
    <citation type="submission" date="2016-04" db="UniProtKB">
        <authorList>
            <consortium name="WormBaseParasite"/>
        </authorList>
    </citation>
    <scope>IDENTIFICATION</scope>
</reference>
<organism evidence="2 3">
    <name type="scientific">Angiostrongylus cantonensis</name>
    <name type="common">Rat lungworm</name>
    <dbReference type="NCBI Taxonomy" id="6313"/>
    <lineage>
        <taxon>Eukaryota</taxon>
        <taxon>Metazoa</taxon>
        <taxon>Ecdysozoa</taxon>
        <taxon>Nematoda</taxon>
        <taxon>Chromadorea</taxon>
        <taxon>Rhabditida</taxon>
        <taxon>Rhabditina</taxon>
        <taxon>Rhabditomorpha</taxon>
        <taxon>Strongyloidea</taxon>
        <taxon>Metastrongylidae</taxon>
        <taxon>Angiostrongylus</taxon>
    </lineage>
</organism>
<evidence type="ECO:0000313" key="2">
    <source>
        <dbReference type="Proteomes" id="UP000035642"/>
    </source>
</evidence>
<dbReference type="Gene3D" id="1.10.10.1540">
    <property type="entry name" value="Costar domain"/>
    <property type="match status" value="1"/>
</dbReference>
<reference evidence="2" key="1">
    <citation type="submission" date="2012-09" db="EMBL/GenBank/DDBJ databases">
        <authorList>
            <person name="Martin A.A."/>
        </authorList>
    </citation>
    <scope>NUCLEOTIDE SEQUENCE</scope>
</reference>
<sequence>MPLCSSGSRLCKTFDAQECRVLSKFLFRNPYSETYGVQRFDKTADDYGRPPPGSKTEARGIKAGVHVCREILFLCEVINQHAEGEEPNKWIKFGRLFYIYSYYSDKLVGMLIRARKYGLVDFDGEMLYQRQDDEKIIKLLMPIAEIRQRMQASGDPKNSTCCRRSTRTIAFLNFSRASRRRNVGRLEV</sequence>
<name>A0A158P824_ANGCA</name>
<dbReference type="PANTHER" id="PTHR22739:SF7">
    <property type="entry name" value="EG:152A3.3 PROTEIN-RELATED"/>
    <property type="match status" value="1"/>
</dbReference>
<dbReference type="GO" id="GO:0003779">
    <property type="term" value="F:actin binding"/>
    <property type="evidence" value="ECO:0007669"/>
    <property type="project" value="InterPro"/>
</dbReference>
<dbReference type="InterPro" id="IPR027817">
    <property type="entry name" value="Costars_dom"/>
</dbReference>
<dbReference type="GO" id="GO:0035025">
    <property type="term" value="P:positive regulation of Rho protein signal transduction"/>
    <property type="evidence" value="ECO:0007669"/>
    <property type="project" value="InterPro"/>
</dbReference>
<accession>A0A158P824</accession>
<protein>
    <submittedName>
        <fullName evidence="3">Costars domain-containing protein</fullName>
    </submittedName>
</protein>
<dbReference type="AlphaFoldDB" id="A0A158P824"/>
<dbReference type="WBParaSite" id="ACAC_0000358301-mRNA-1">
    <property type="protein sequence ID" value="ACAC_0000358301-mRNA-1"/>
    <property type="gene ID" value="ACAC_0000358301"/>
</dbReference>
<feature type="domain" description="Costars" evidence="1">
    <location>
        <begin position="65"/>
        <end position="140"/>
    </location>
</feature>
<dbReference type="InterPro" id="IPR026111">
    <property type="entry name" value="Abra"/>
</dbReference>
<proteinExistence type="predicted"/>
<evidence type="ECO:0000313" key="3">
    <source>
        <dbReference type="WBParaSite" id="ACAC_0000358301-mRNA-1"/>
    </source>
</evidence>
<dbReference type="Pfam" id="PF14705">
    <property type="entry name" value="Costars"/>
    <property type="match status" value="1"/>
</dbReference>
<dbReference type="InterPro" id="IPR038095">
    <property type="entry name" value="Costars_sf"/>
</dbReference>